<name>A0ABZ3FIW1_9ACTN</name>
<evidence type="ECO:0000313" key="2">
    <source>
        <dbReference type="EMBL" id="XAN05911.1"/>
    </source>
</evidence>
<protein>
    <recommendedName>
        <fullName evidence="4">DUF4131 domain-containing protein</fullName>
    </recommendedName>
</protein>
<keyword evidence="1" id="KW-1133">Transmembrane helix</keyword>
<evidence type="ECO:0000256" key="1">
    <source>
        <dbReference type="SAM" id="Phobius"/>
    </source>
</evidence>
<accession>A0ABZ3FIW1</accession>
<keyword evidence="1" id="KW-0812">Transmembrane</keyword>
<organism evidence="2 3">
    <name type="scientific">Ammonicoccus fulvus</name>
    <dbReference type="NCBI Taxonomy" id="3138240"/>
    <lineage>
        <taxon>Bacteria</taxon>
        <taxon>Bacillati</taxon>
        <taxon>Actinomycetota</taxon>
        <taxon>Actinomycetes</taxon>
        <taxon>Propionibacteriales</taxon>
        <taxon>Propionibacteriaceae</taxon>
        <taxon>Ammonicoccus</taxon>
    </lineage>
</organism>
<evidence type="ECO:0000313" key="3">
    <source>
        <dbReference type="Proteomes" id="UP001442841"/>
    </source>
</evidence>
<dbReference type="RefSeq" id="WP_425307345.1">
    <property type="nucleotide sequence ID" value="NZ_CP154795.1"/>
</dbReference>
<dbReference type="EMBL" id="CP154795">
    <property type="protein sequence ID" value="XAN05911.1"/>
    <property type="molecule type" value="Genomic_DNA"/>
</dbReference>
<feature type="transmembrane region" description="Helical" evidence="1">
    <location>
        <begin position="41"/>
        <end position="63"/>
    </location>
</feature>
<reference evidence="2 3" key="1">
    <citation type="submission" date="2024-04" db="EMBL/GenBank/DDBJ databases">
        <title>Isolation of an actinomycete strain from pig manure.</title>
        <authorList>
            <person name="Gong T."/>
            <person name="Yu Z."/>
            <person name="An M."/>
            <person name="Wei C."/>
            <person name="Yang W."/>
            <person name="Liu L."/>
        </authorList>
    </citation>
    <scope>NUCLEOTIDE SEQUENCE [LARGE SCALE GENOMIC DNA]</scope>
    <source>
        <strain evidence="2 3">ZF39</strain>
    </source>
</reference>
<evidence type="ECO:0008006" key="4">
    <source>
        <dbReference type="Google" id="ProtNLM"/>
    </source>
</evidence>
<sequence>MSNELTSGRSVLPQLEVRATASGVEVVRDASARAGRFRTSLIIGIIGVSIPLFNILFGGLVASTWSFPGFWFGIFGLVGLGSLGVAGWNGYQLKALGDAHLELPQLPLRLGETVTIRYSQRRNHSAEVRAVTATLLCREWVRFTRGTDTETRTHDLWQTELPSGPSDPIGDLPMIRGMWQLTLPAELPPSFTAPDNAVQWILTIRADIAGRPDAKNEYTLPVAPVVVRNLC</sequence>
<proteinExistence type="predicted"/>
<keyword evidence="1" id="KW-0472">Membrane</keyword>
<dbReference type="Proteomes" id="UP001442841">
    <property type="component" value="Chromosome"/>
</dbReference>
<feature type="transmembrane region" description="Helical" evidence="1">
    <location>
        <begin position="69"/>
        <end position="91"/>
    </location>
</feature>
<gene>
    <name evidence="2" type="ORF">AADG42_00835</name>
</gene>
<keyword evidence="3" id="KW-1185">Reference proteome</keyword>